<feature type="region of interest" description="Disordered" evidence="18">
    <location>
        <begin position="566"/>
        <end position="588"/>
    </location>
</feature>
<dbReference type="Proteomes" id="UP001591681">
    <property type="component" value="Unassembled WGS sequence"/>
</dbReference>
<feature type="compositionally biased region" description="Polar residues" evidence="18">
    <location>
        <begin position="206"/>
        <end position="242"/>
    </location>
</feature>
<dbReference type="InterPro" id="IPR009057">
    <property type="entry name" value="Homeodomain-like_sf"/>
</dbReference>
<proteinExistence type="predicted"/>
<evidence type="ECO:0000256" key="4">
    <source>
        <dbReference type="ARBA" id="ARBA00022490"/>
    </source>
</evidence>
<evidence type="ECO:0000256" key="5">
    <source>
        <dbReference type="ARBA" id="ARBA00022491"/>
    </source>
</evidence>
<dbReference type="GO" id="GO:0016605">
    <property type="term" value="C:PML body"/>
    <property type="evidence" value="ECO:0007669"/>
    <property type="project" value="UniProtKB-SubCell"/>
</dbReference>
<feature type="compositionally biased region" description="Basic and acidic residues" evidence="18">
    <location>
        <begin position="1737"/>
        <end position="1751"/>
    </location>
</feature>
<feature type="region of interest" description="Disordered" evidence="18">
    <location>
        <begin position="513"/>
        <end position="536"/>
    </location>
</feature>
<dbReference type="FunFam" id="1.10.10.60:FF:000265">
    <property type="entry name" value="CASP8-associated protein 2 isoform X1"/>
    <property type="match status" value="1"/>
</dbReference>
<dbReference type="EMBL" id="JBHFQA010000019">
    <property type="protein sequence ID" value="KAL2081974.1"/>
    <property type="molecule type" value="Genomic_DNA"/>
</dbReference>
<dbReference type="PANTHER" id="PTHR15489:SF2">
    <property type="entry name" value="CASP8-ASSOCIATED PROTEIN 2"/>
    <property type="match status" value="1"/>
</dbReference>
<evidence type="ECO:0000313" key="19">
    <source>
        <dbReference type="EMBL" id="KAL2081974.1"/>
    </source>
</evidence>
<feature type="compositionally biased region" description="Polar residues" evidence="18">
    <location>
        <begin position="1310"/>
        <end position="1325"/>
    </location>
</feature>
<keyword evidence="10" id="KW-0496">Mitochondrion</keyword>
<evidence type="ECO:0000256" key="7">
    <source>
        <dbReference type="ARBA" id="ARBA00022703"/>
    </source>
</evidence>
<organism evidence="19 20">
    <name type="scientific">Coilia grayii</name>
    <name type="common">Gray's grenadier anchovy</name>
    <dbReference type="NCBI Taxonomy" id="363190"/>
    <lineage>
        <taxon>Eukaryota</taxon>
        <taxon>Metazoa</taxon>
        <taxon>Chordata</taxon>
        <taxon>Craniata</taxon>
        <taxon>Vertebrata</taxon>
        <taxon>Euteleostomi</taxon>
        <taxon>Actinopterygii</taxon>
        <taxon>Neopterygii</taxon>
        <taxon>Teleostei</taxon>
        <taxon>Clupei</taxon>
        <taxon>Clupeiformes</taxon>
        <taxon>Clupeoidei</taxon>
        <taxon>Engraulidae</taxon>
        <taxon>Coilinae</taxon>
        <taxon>Coilia</taxon>
    </lineage>
</organism>
<evidence type="ECO:0000256" key="2">
    <source>
        <dbReference type="ARBA" id="ARBA00004322"/>
    </source>
</evidence>
<feature type="compositionally biased region" description="Polar residues" evidence="18">
    <location>
        <begin position="111"/>
        <end position="125"/>
    </location>
</feature>
<feature type="compositionally biased region" description="Polar residues" evidence="18">
    <location>
        <begin position="1634"/>
        <end position="1649"/>
    </location>
</feature>
<feature type="compositionally biased region" description="Basic and acidic residues" evidence="18">
    <location>
        <begin position="747"/>
        <end position="763"/>
    </location>
</feature>
<feature type="compositionally biased region" description="Basic and acidic residues" evidence="18">
    <location>
        <begin position="423"/>
        <end position="446"/>
    </location>
</feature>
<comment type="caution">
    <text evidence="19">The sequence shown here is derived from an EMBL/GenBank/DDBJ whole genome shotgun (WGS) entry which is preliminary data.</text>
</comment>
<protein>
    <recommendedName>
        <fullName evidence="15">CASP8-associated protein 2</fullName>
    </recommendedName>
    <alternativeName>
        <fullName evidence="16">FLICE-associated huge protein</fullName>
    </alternativeName>
</protein>
<feature type="compositionally biased region" description="Basic and acidic residues" evidence="18">
    <location>
        <begin position="292"/>
        <end position="312"/>
    </location>
</feature>
<feature type="compositionally biased region" description="Basic residues" evidence="18">
    <location>
        <begin position="1752"/>
        <end position="1765"/>
    </location>
</feature>
<evidence type="ECO:0000256" key="18">
    <source>
        <dbReference type="SAM" id="MobiDB-lite"/>
    </source>
</evidence>
<keyword evidence="14" id="KW-0131">Cell cycle</keyword>
<evidence type="ECO:0000256" key="6">
    <source>
        <dbReference type="ARBA" id="ARBA00022553"/>
    </source>
</evidence>
<feature type="compositionally biased region" description="Basic and acidic residues" evidence="18">
    <location>
        <begin position="339"/>
        <end position="387"/>
    </location>
</feature>
<evidence type="ECO:0000256" key="15">
    <source>
        <dbReference type="ARBA" id="ARBA00069865"/>
    </source>
</evidence>
<feature type="compositionally biased region" description="Basic and acidic residues" evidence="18">
    <location>
        <begin position="887"/>
        <end position="906"/>
    </location>
</feature>
<evidence type="ECO:0000256" key="12">
    <source>
        <dbReference type="ARBA" id="ARBA00023163"/>
    </source>
</evidence>
<dbReference type="PANTHER" id="PTHR15489">
    <property type="entry name" value="CASPASE 8 ASSOCIATED PROTEIN 2"/>
    <property type="match status" value="1"/>
</dbReference>
<evidence type="ECO:0000313" key="20">
    <source>
        <dbReference type="Proteomes" id="UP001591681"/>
    </source>
</evidence>
<feature type="compositionally biased region" description="Basic and acidic residues" evidence="18">
    <location>
        <begin position="462"/>
        <end position="478"/>
    </location>
</feature>
<dbReference type="InterPro" id="IPR039674">
    <property type="entry name" value="FLASH"/>
</dbReference>
<feature type="compositionally biased region" description="Basic residues" evidence="18">
    <location>
        <begin position="1726"/>
        <end position="1736"/>
    </location>
</feature>
<evidence type="ECO:0000256" key="17">
    <source>
        <dbReference type="SAM" id="Coils"/>
    </source>
</evidence>
<keyword evidence="17" id="KW-0175">Coiled coil</keyword>
<evidence type="ECO:0000256" key="14">
    <source>
        <dbReference type="ARBA" id="ARBA00023306"/>
    </source>
</evidence>
<evidence type="ECO:0000256" key="1">
    <source>
        <dbReference type="ARBA" id="ARBA00004173"/>
    </source>
</evidence>
<dbReference type="Pfam" id="PF21227">
    <property type="entry name" value="Myb_DNA-binding_7"/>
    <property type="match status" value="1"/>
</dbReference>
<keyword evidence="5" id="KW-0678">Repressor</keyword>
<feature type="compositionally biased region" description="Basic and acidic residues" evidence="18">
    <location>
        <begin position="398"/>
        <end position="414"/>
    </location>
</feature>
<feature type="region of interest" description="Disordered" evidence="18">
    <location>
        <begin position="1232"/>
        <end position="1258"/>
    </location>
</feature>
<dbReference type="Gene3D" id="1.10.10.60">
    <property type="entry name" value="Homeodomain-like"/>
    <property type="match status" value="1"/>
</dbReference>
<feature type="region of interest" description="Disordered" evidence="18">
    <location>
        <begin position="942"/>
        <end position="1101"/>
    </location>
</feature>
<feature type="coiled-coil region" evidence="17">
    <location>
        <begin position="24"/>
        <end position="90"/>
    </location>
</feature>
<keyword evidence="4" id="KW-0963">Cytoplasm</keyword>
<feature type="region of interest" description="Disordered" evidence="18">
    <location>
        <begin position="96"/>
        <end position="125"/>
    </location>
</feature>
<keyword evidence="6" id="KW-0597">Phosphoprotein</keyword>
<keyword evidence="20" id="KW-1185">Reference proteome</keyword>
<feature type="compositionally biased region" description="Basic and acidic residues" evidence="18">
    <location>
        <begin position="974"/>
        <end position="990"/>
    </location>
</feature>
<feature type="region of interest" description="Disordered" evidence="18">
    <location>
        <begin position="172"/>
        <end position="478"/>
    </location>
</feature>
<evidence type="ECO:0000256" key="10">
    <source>
        <dbReference type="ARBA" id="ARBA00023128"/>
    </source>
</evidence>
<dbReference type="SUPFAM" id="SSF46689">
    <property type="entry name" value="Homeodomain-like"/>
    <property type="match status" value="1"/>
</dbReference>
<evidence type="ECO:0000256" key="8">
    <source>
        <dbReference type="ARBA" id="ARBA00022990"/>
    </source>
</evidence>
<feature type="compositionally biased region" description="Acidic residues" evidence="18">
    <location>
        <begin position="1005"/>
        <end position="1022"/>
    </location>
</feature>
<feature type="compositionally biased region" description="Basic and acidic residues" evidence="18">
    <location>
        <begin position="515"/>
        <end position="531"/>
    </location>
</feature>
<feature type="region of interest" description="Disordered" evidence="18">
    <location>
        <begin position="1305"/>
        <end position="1332"/>
    </location>
</feature>
<feature type="region of interest" description="Disordered" evidence="18">
    <location>
        <begin position="1724"/>
        <end position="1800"/>
    </location>
</feature>
<feature type="region of interest" description="Disordered" evidence="18">
    <location>
        <begin position="860"/>
        <end position="920"/>
    </location>
</feature>
<evidence type="ECO:0000256" key="11">
    <source>
        <dbReference type="ARBA" id="ARBA00023159"/>
    </source>
</evidence>
<dbReference type="GO" id="GO:0005739">
    <property type="term" value="C:mitochondrion"/>
    <property type="evidence" value="ECO:0007669"/>
    <property type="project" value="UniProtKB-SubCell"/>
</dbReference>
<evidence type="ECO:0000256" key="13">
    <source>
        <dbReference type="ARBA" id="ARBA00023242"/>
    </source>
</evidence>
<name>A0ABD1J4E0_9TELE</name>
<feature type="region of interest" description="Disordered" evidence="18">
    <location>
        <begin position="743"/>
        <end position="763"/>
    </location>
</feature>
<feature type="compositionally biased region" description="Polar residues" evidence="18">
    <location>
        <begin position="1070"/>
        <end position="1082"/>
    </location>
</feature>
<keyword evidence="11" id="KW-0010">Activator</keyword>
<keyword evidence="9" id="KW-0805">Transcription regulation</keyword>
<gene>
    <name evidence="19" type="ORF">ACEWY4_021792</name>
</gene>
<accession>A0ABD1J4E0</accession>
<feature type="region of interest" description="Disordered" evidence="18">
    <location>
        <begin position="1634"/>
        <end position="1656"/>
    </location>
</feature>
<feature type="compositionally biased region" description="Low complexity" evidence="18">
    <location>
        <begin position="1780"/>
        <end position="1795"/>
    </location>
</feature>
<keyword evidence="12" id="KW-0804">Transcription</keyword>
<comment type="subcellular location">
    <subcellularLocation>
        <location evidence="3">Cytoplasm</location>
    </subcellularLocation>
    <subcellularLocation>
        <location evidence="1">Mitochondrion</location>
    </subcellularLocation>
    <subcellularLocation>
        <location evidence="2">Nucleus</location>
        <location evidence="2">PML body</location>
    </subcellularLocation>
</comment>
<feature type="compositionally biased region" description="Basic and acidic residues" evidence="18">
    <location>
        <begin position="1232"/>
        <end position="1245"/>
    </location>
</feature>
<feature type="compositionally biased region" description="Low complexity" evidence="18">
    <location>
        <begin position="258"/>
        <end position="269"/>
    </location>
</feature>
<keyword evidence="13" id="KW-0539">Nucleus</keyword>
<feature type="compositionally biased region" description="Polar residues" evidence="18">
    <location>
        <begin position="571"/>
        <end position="588"/>
    </location>
</feature>
<evidence type="ECO:0000256" key="9">
    <source>
        <dbReference type="ARBA" id="ARBA00023015"/>
    </source>
</evidence>
<reference evidence="19 20" key="1">
    <citation type="submission" date="2024-09" db="EMBL/GenBank/DDBJ databases">
        <title>A chromosome-level genome assembly of Gray's grenadier anchovy, Coilia grayii.</title>
        <authorList>
            <person name="Fu Z."/>
        </authorList>
    </citation>
    <scope>NUCLEOTIDE SEQUENCE [LARGE SCALE GENOMIC DNA]</scope>
    <source>
        <strain evidence="19">G4</strain>
        <tissue evidence="19">Muscle</tissue>
    </source>
</reference>
<dbReference type="GO" id="GO:0008625">
    <property type="term" value="P:extrinsic apoptotic signaling pathway via death domain receptors"/>
    <property type="evidence" value="ECO:0007669"/>
    <property type="project" value="UniProtKB-ARBA"/>
</dbReference>
<keyword evidence="8" id="KW-0007">Acetylation</keyword>
<evidence type="ECO:0000256" key="3">
    <source>
        <dbReference type="ARBA" id="ARBA00004496"/>
    </source>
</evidence>
<feature type="compositionally biased region" description="Polar residues" evidence="18">
    <location>
        <begin position="949"/>
        <end position="970"/>
    </location>
</feature>
<evidence type="ECO:0000256" key="16">
    <source>
        <dbReference type="ARBA" id="ARBA00078515"/>
    </source>
</evidence>
<keyword evidence="7" id="KW-0053">Apoptosis</keyword>
<sequence length="1864" mass="205296">MQSESMDLFEEIIVEERLKKEASYNEMKTKFDEAQSQLQELIQKLQQLETQNSTLQAENTLLKKNLCSLIKTAKSEIGRKDAEINRLSERTGRGNFEQTYRRPQSNHHTNHASTGPSCKRSNCSPSISDPLCERGNCNVEVLAKHTPVTPVRTHLTPLSTTELPRTKDANVVGDNIANGHNSASAPLGSAHGRVPESQHLPIHRSLNPTVTASCSGDRGQNNTELQGDSAMAKSTTESVQNLSEKRPSRHSNMRHNPSASEKSTSSKSTDQPQKHRSPPSRHASSSQMSKGPVKDYSGDPLLERSRVCRETEGSTSGHRSHRNISSERSRVSSSHRREKSPARNYYKEEREKDRSKESTSKDSRSSRADKKREQELRTEKERLRSSREPTTSRSAKQKAIDRAPERKLDARENRAGVSAIKCDNSRDSSSHKKDQLRKIEGEERQAEVPVNTSRKTKAITMSEEHTLQPIDRQRYEGDIHHSNKEVVIECSSAKTTVDNGHVQMKVKSSEYGCANDREKKKDNAQQEKDFIPSEELVTDVRPVEENSPNRKLSFMETLNLTLSPIKKPNQCKKQNSESTEAGFSEGKSNLSDAGEEFYVIDEVEASVEESHVDEKMAVSAGASSKLQVNLECCNKTSTEEGETSVPAVTEVASSSQTDVLKAGDEKGNVGCILPTSEVAEKVTVATDETVTPVIPHEGPSHRTNSAYSDTAATTENNIATSFCTNKHTVSESCLDVEKCSAEPTAEPETHAFTETSKENGQENTLDRLETASFVCSDMLQDGPVSEMGSKNSTDKEMAPAESCVYLDSVSSTVNLETTPSCTSSCAATVEVLNVSNMETGSVADKAEELDSRGLSREQLNEVAKVSSTTKKDTVLQEEVVASSNETPPHRAKDCEPDSTENTEHSSEPSSSTVLPQDEDSMMLTLKTIKLIPDVISPLTSPVRQVKKVQPTSPGKQTHIKSLSTDFQNVTLEADSSRKAVDVNKENKKPDCSTPTPEDSPPGSSEQEELEEGEIVSESEADEAPVTAKRPKTHKEGKKPNAVKTHHSPQTRLIKMASKRNSKDVQPKVGHNSTRAVANSSPSSKRRFKTVPPPDPKTLPPSSTIVEEIMNMFKVIRSQLRKKYMKLNKNFPKKTFSSVIEMSNLSFTDLVSSLNLHKLCDQESVVKAKLKKIIINVMNKIGNNGIVNRIFEQNSHNLKSKLWSFVEGQLDFLFKEIQTSLASSSTLLDGKALSKRDHTENPDKTTKAKKKQEVSPFGTTAKRQVEEISIVKAKEGPVISTPCPLRRPAYQTGLGSRGKNLKMSVEETNEHPGTSRSSEEIPQTPSEGMVAERSEDRVNTFVRRLSHSGSTVDKSEFEILTEQQTSSLTFNLVSDSQMGDIFKSLLQGSDLLENSASLADNQSWLLGTPKKELSSERSLLTGMLTPTKFGTPSKLMAAWASISPCKFLSPNPKVQMPLNPAALDESCLLEIPSSPVPSRVPQPTSTSSLKTFSILAEDLAVSLTIPSPLKTDSRLSFLHPFNEEPVSTPEEILSAHFSEDAVLDGEDATEHDIHLSLDTDNSSCESSAAGHTWESTEPKVFQIKPHMPMQAVVTERSNDHFIVKIRHTSTVSAVVPAPETGQAAFLNVAEAPTNPSAVEDSVSSTGQNHPTTEEFPVTKSEFEGLQTEKAMLSDKSEDCGTPGSKSHVDLPVTPAVSSEVQQGEVDVAKCSSKDNVDVLQETINGQMKKRKKKKHHIEPKPKRAKTEAIADRHSKRKHRKKTKNNKNKQDALSARKKKSKASAPSPQLSPQSLSAKNVVRKRGEVVVTWTREEDRDILVELKMKGPSRNTFSALSEKLKKSPSQIAERFAQLMKLFKKKEKMGSP</sequence>